<evidence type="ECO:0000313" key="2">
    <source>
        <dbReference type="EMBL" id="GAA3353874.1"/>
    </source>
</evidence>
<dbReference type="EMBL" id="BAAAYK010000024">
    <property type="protein sequence ID" value="GAA3353874.1"/>
    <property type="molecule type" value="Genomic_DNA"/>
</dbReference>
<keyword evidence="3" id="KW-1185">Reference proteome</keyword>
<protein>
    <submittedName>
        <fullName evidence="2">Uncharacterized protein</fullName>
    </submittedName>
</protein>
<sequence>MFGVAVGGDQHAEHQPVVDDDLFDVDDVHPVRGEGGEQHGGDPGLSCPVTVISTVVGFGVLTAAGTPFRSGTRETPADLGSAGLVLRADSPWHSGAVRR</sequence>
<gene>
    <name evidence="2" type="ORF">GCM10020366_08700</name>
</gene>
<proteinExistence type="predicted"/>
<feature type="region of interest" description="Disordered" evidence="1">
    <location>
        <begin position="1"/>
        <end position="45"/>
    </location>
</feature>
<feature type="compositionally biased region" description="Basic and acidic residues" evidence="1">
    <location>
        <begin position="26"/>
        <end position="40"/>
    </location>
</feature>
<dbReference type="Proteomes" id="UP001500483">
    <property type="component" value="Unassembled WGS sequence"/>
</dbReference>
<comment type="caution">
    <text evidence="2">The sequence shown here is derived from an EMBL/GenBank/DDBJ whole genome shotgun (WGS) entry which is preliminary data.</text>
</comment>
<accession>A0ABP6RI26</accession>
<reference evidence="3" key="1">
    <citation type="journal article" date="2019" name="Int. J. Syst. Evol. Microbiol.">
        <title>The Global Catalogue of Microorganisms (GCM) 10K type strain sequencing project: providing services to taxonomists for standard genome sequencing and annotation.</title>
        <authorList>
            <consortium name="The Broad Institute Genomics Platform"/>
            <consortium name="The Broad Institute Genome Sequencing Center for Infectious Disease"/>
            <person name="Wu L."/>
            <person name="Ma J."/>
        </authorList>
    </citation>
    <scope>NUCLEOTIDE SEQUENCE [LARGE SCALE GENOMIC DNA]</scope>
    <source>
        <strain evidence="3">JCM 9687</strain>
    </source>
</reference>
<evidence type="ECO:0000256" key="1">
    <source>
        <dbReference type="SAM" id="MobiDB-lite"/>
    </source>
</evidence>
<organism evidence="2 3">
    <name type="scientific">Saccharopolyspora gregorii</name>
    <dbReference type="NCBI Taxonomy" id="33914"/>
    <lineage>
        <taxon>Bacteria</taxon>
        <taxon>Bacillati</taxon>
        <taxon>Actinomycetota</taxon>
        <taxon>Actinomycetes</taxon>
        <taxon>Pseudonocardiales</taxon>
        <taxon>Pseudonocardiaceae</taxon>
        <taxon>Saccharopolyspora</taxon>
    </lineage>
</organism>
<name>A0ABP6RI26_9PSEU</name>
<evidence type="ECO:0000313" key="3">
    <source>
        <dbReference type="Proteomes" id="UP001500483"/>
    </source>
</evidence>